<dbReference type="GO" id="GO:0005778">
    <property type="term" value="C:peroxisomal membrane"/>
    <property type="evidence" value="ECO:0007669"/>
    <property type="project" value="TreeGrafter"/>
</dbReference>
<dbReference type="FunFam" id="1.10.8.60:FF:000039">
    <property type="entry name" value="peroxisome biogenesis factor 6"/>
    <property type="match status" value="1"/>
</dbReference>
<dbReference type="Gene3D" id="1.10.8.60">
    <property type="match status" value="2"/>
</dbReference>
<dbReference type="InParanoid" id="A0A168LRC1"/>
<keyword evidence="3" id="KW-0962">Peroxisome biogenesis</keyword>
<feature type="domain" description="AAA+ ATPase" evidence="12">
    <location>
        <begin position="570"/>
        <end position="709"/>
    </location>
</feature>
<evidence type="ECO:0000256" key="1">
    <source>
        <dbReference type="ARBA" id="ARBA00004370"/>
    </source>
</evidence>
<dbReference type="GO" id="GO:0016887">
    <property type="term" value="F:ATP hydrolysis activity"/>
    <property type="evidence" value="ECO:0007669"/>
    <property type="project" value="InterPro"/>
</dbReference>
<dbReference type="PROSITE" id="PS00674">
    <property type="entry name" value="AAA"/>
    <property type="match status" value="1"/>
</dbReference>
<dbReference type="Pfam" id="PF00004">
    <property type="entry name" value="AAA"/>
    <property type="match status" value="2"/>
</dbReference>
<dbReference type="InterPro" id="IPR003959">
    <property type="entry name" value="ATPase_AAA_core"/>
</dbReference>
<dbReference type="Pfam" id="PF23315">
    <property type="entry name" value="PEX6_4th"/>
    <property type="match status" value="1"/>
</dbReference>
<keyword evidence="6" id="KW-0067">ATP-binding</keyword>
<evidence type="ECO:0000313" key="13">
    <source>
        <dbReference type="EMBL" id="SAL97339.1"/>
    </source>
</evidence>
<dbReference type="STRING" id="4829.A0A168LRC1"/>
<dbReference type="InterPro" id="IPR027417">
    <property type="entry name" value="P-loop_NTPase"/>
</dbReference>
<dbReference type="FunFam" id="3.40.50.300:FF:000109">
    <property type="entry name" value="Peroxisomal biogenesis factor 6"/>
    <property type="match status" value="1"/>
</dbReference>
<reference evidence="13" key="1">
    <citation type="submission" date="2016-04" db="EMBL/GenBank/DDBJ databases">
        <authorList>
            <person name="Evans L.H."/>
            <person name="Alamgir A."/>
            <person name="Owens N."/>
            <person name="Weber N.D."/>
            <person name="Virtaneva K."/>
            <person name="Barbian K."/>
            <person name="Babar A."/>
            <person name="Rosenke K."/>
        </authorList>
    </citation>
    <scope>NUCLEOTIDE SEQUENCE [LARGE SCALE GENOMIC DNA]</scope>
    <source>
        <strain evidence="13">CBS 101.48</strain>
    </source>
</reference>
<keyword evidence="4" id="KW-0547">Nucleotide-binding</keyword>
<dbReference type="Proteomes" id="UP000078561">
    <property type="component" value="Unassembled WGS sequence"/>
</dbReference>
<dbReference type="InterPro" id="IPR056995">
    <property type="entry name" value="PEX6_4th_dom"/>
</dbReference>
<feature type="compositionally biased region" description="Low complexity" evidence="11">
    <location>
        <begin position="221"/>
        <end position="248"/>
    </location>
</feature>
<evidence type="ECO:0000313" key="14">
    <source>
        <dbReference type="Proteomes" id="UP000078561"/>
    </source>
</evidence>
<dbReference type="OrthoDB" id="5553750at2759"/>
<keyword evidence="5" id="KW-0378">Hydrolase</keyword>
<feature type="region of interest" description="Disordered" evidence="11">
    <location>
        <begin position="1169"/>
        <end position="1191"/>
    </location>
</feature>
<sequence>MPPFTTANLKIYNGSQDNQTVLVSPSLWNELEVGSGALNHEVKTVSVNIPSLVCPSPIGPSQSEPLLKSFVSYAKLHTADTSSDKVIYGSAHLIKAVYGADALSRLNEEEEDDDDELDAGGEKDLSSLDTVCSLQVKSVSLIELDELIIGALNSVTFERAQNDHDGLVQLIKGSTPSLILRSGGTYKVDGMSFQVLMSSPVQQGIVVSDQTKIFVVDISSHSSSSSTGTSTPTASSTNNSNTLVSPPSFSMLNGTPPAASLQANPDLAEPQEFNAHILKQQWPEARLFPNPQPMEDDGNRVFINVKDLAKCNVFSGDWVLASANDSKRSRLCRVYGIDDGNHGDDENGSPIYLPPVLYYNLGLPLPPTPSNAGANKLTVCLTRLTVPPPKEGPPLASSVSVARIASPSLMDKSLQSAFLDALKHWFECKDRIVCSGDVIAVTLDEDSVRLKPRSRNDDDDEDNIVLHTAAQRKSTTIGYFKVTNLTSEQQQSGSEDIHPAFYGMGRRIVPSQTQLVQTGVEQSRVPIGCISHYYDLSEKLPLYRSKTPARASIMELITSSLHPLGRDFELSCNALLQGPKGGGKSTLVREVVEDLGVHIFEFSVYDVISDTDAKTELHLRAKFEKATSLAPCVVLIRGIEGLAKKSAVLETGQEPLLATVLQECIKNVNAAHTSSGYPVMVIATTSDVEQLPSSILGCFRHEVTIEAPDEKTRLQILENLTFACPLAPDVSMSSLATQTAALVAKDLVDLVARSGLLALQRINRATAQKEESQVSPDKVPITSEDIHSAGITLTAADFDAALSEARASYSDSIGAPKIPNVTWDDVGGLANVKDDILDTIQLPLEHPELFGSGLKKRSGILLYGPPGTGKTLLAKAIATSCSLNFFSVKGPELLNMYIGESEANVRRVFQRARDAKPCVIFFDELDSVAPKRGEKGDSGGVMDRIVSQLLAELDGMSEGGAEGGAGDVFVIGATNRPDLLDPALLRPGRFDKLLYLGVSQDHESQMRIIEALTRKFRLHPDLDLARVAEKCPFHYTGADFYALCTDAMLKAMTRVAETIEERVKTLNKDRETPMTAQYFLSHMATPEDIMVQVEEVDFVRALDELVPSVSATELAHYSKVREKFEKVKDDDDNNNNNDEEQRQIEEQNLLEQQARQLLEQAKLKAIEQEEELKAKKPTPSKKNKGKGKGRA</sequence>
<feature type="region of interest" description="Disordered" evidence="11">
    <location>
        <begin position="1125"/>
        <end position="1153"/>
    </location>
</feature>
<organism evidence="13">
    <name type="scientific">Absidia glauca</name>
    <name type="common">Pin mould</name>
    <dbReference type="NCBI Taxonomy" id="4829"/>
    <lineage>
        <taxon>Eukaryota</taxon>
        <taxon>Fungi</taxon>
        <taxon>Fungi incertae sedis</taxon>
        <taxon>Mucoromycota</taxon>
        <taxon>Mucoromycotina</taxon>
        <taxon>Mucoromycetes</taxon>
        <taxon>Mucorales</taxon>
        <taxon>Cunninghamellaceae</taxon>
        <taxon>Absidia</taxon>
    </lineage>
</organism>
<accession>A0A168LRC1</accession>
<feature type="region of interest" description="Disordered" evidence="11">
    <location>
        <begin position="221"/>
        <end position="263"/>
    </location>
</feature>
<comment type="catalytic activity">
    <reaction evidence="10">
        <text>ATP + H2O = ADP + phosphate + H(+)</text>
        <dbReference type="Rhea" id="RHEA:13065"/>
        <dbReference type="ChEBI" id="CHEBI:15377"/>
        <dbReference type="ChEBI" id="CHEBI:15378"/>
        <dbReference type="ChEBI" id="CHEBI:30616"/>
        <dbReference type="ChEBI" id="CHEBI:43474"/>
        <dbReference type="ChEBI" id="CHEBI:456216"/>
    </reaction>
    <physiologicalReaction direction="left-to-right" evidence="10">
        <dbReference type="Rhea" id="RHEA:13066"/>
    </physiologicalReaction>
</comment>
<keyword evidence="14" id="KW-1185">Reference proteome</keyword>
<dbReference type="GO" id="GO:0005829">
    <property type="term" value="C:cytosol"/>
    <property type="evidence" value="ECO:0007669"/>
    <property type="project" value="TreeGrafter"/>
</dbReference>
<dbReference type="SMART" id="SM00382">
    <property type="entry name" value="AAA"/>
    <property type="match status" value="2"/>
</dbReference>
<gene>
    <name evidence="13" type="primary">ABSGL_02830.1 scaffold 4001</name>
</gene>
<dbReference type="PANTHER" id="PTHR23077">
    <property type="entry name" value="AAA-FAMILY ATPASE"/>
    <property type="match status" value="1"/>
</dbReference>
<evidence type="ECO:0000256" key="5">
    <source>
        <dbReference type="ARBA" id="ARBA00022801"/>
    </source>
</evidence>
<evidence type="ECO:0000256" key="6">
    <source>
        <dbReference type="ARBA" id="ARBA00022840"/>
    </source>
</evidence>
<keyword evidence="7" id="KW-0472">Membrane</keyword>
<protein>
    <recommendedName>
        <fullName evidence="8">Peroxisomal ATPase PEX6</fullName>
    </recommendedName>
    <alternativeName>
        <fullName evidence="9">Peroxin-6</fullName>
    </alternativeName>
</protein>
<dbReference type="Pfam" id="PF17862">
    <property type="entry name" value="AAA_lid_3"/>
    <property type="match status" value="1"/>
</dbReference>
<dbReference type="SUPFAM" id="SSF52540">
    <property type="entry name" value="P-loop containing nucleoside triphosphate hydrolases"/>
    <property type="match status" value="2"/>
</dbReference>
<dbReference type="InterPro" id="IPR003960">
    <property type="entry name" value="ATPase_AAA_CS"/>
</dbReference>
<dbReference type="AlphaFoldDB" id="A0A168LRC1"/>
<evidence type="ECO:0000256" key="10">
    <source>
        <dbReference type="ARBA" id="ARBA00048778"/>
    </source>
</evidence>
<dbReference type="InterPro" id="IPR041569">
    <property type="entry name" value="AAA_lid_3"/>
</dbReference>
<name>A0A168LRC1_ABSGL</name>
<dbReference type="InterPro" id="IPR050168">
    <property type="entry name" value="AAA_ATPase_domain"/>
</dbReference>
<dbReference type="PANTHER" id="PTHR23077:SF9">
    <property type="entry name" value="PEROXISOMAL ATPASE PEX6"/>
    <property type="match status" value="1"/>
</dbReference>
<evidence type="ECO:0000256" key="2">
    <source>
        <dbReference type="ARBA" id="ARBA00006914"/>
    </source>
</evidence>
<evidence type="ECO:0000256" key="9">
    <source>
        <dbReference type="ARBA" id="ARBA00034920"/>
    </source>
</evidence>
<dbReference type="EMBL" id="LT551760">
    <property type="protein sequence ID" value="SAL97339.1"/>
    <property type="molecule type" value="Genomic_DNA"/>
</dbReference>
<evidence type="ECO:0000256" key="7">
    <source>
        <dbReference type="ARBA" id="ARBA00023136"/>
    </source>
</evidence>
<dbReference type="OMA" id="AEQCPFH"/>
<dbReference type="Gene3D" id="3.40.50.300">
    <property type="entry name" value="P-loop containing nucleotide triphosphate hydrolases"/>
    <property type="match status" value="2"/>
</dbReference>
<feature type="domain" description="AAA+ ATPase" evidence="12">
    <location>
        <begin position="856"/>
        <end position="1000"/>
    </location>
</feature>
<evidence type="ECO:0000256" key="8">
    <source>
        <dbReference type="ARBA" id="ARBA00034811"/>
    </source>
</evidence>
<evidence type="ECO:0000256" key="4">
    <source>
        <dbReference type="ARBA" id="ARBA00022741"/>
    </source>
</evidence>
<evidence type="ECO:0000256" key="11">
    <source>
        <dbReference type="SAM" id="MobiDB-lite"/>
    </source>
</evidence>
<dbReference type="GO" id="GO:0005524">
    <property type="term" value="F:ATP binding"/>
    <property type="evidence" value="ECO:0007669"/>
    <property type="project" value="UniProtKB-KW"/>
</dbReference>
<feature type="compositionally biased region" description="Basic residues" evidence="11">
    <location>
        <begin position="1175"/>
        <end position="1191"/>
    </location>
</feature>
<comment type="similarity">
    <text evidence="2">Belongs to the AAA ATPase family.</text>
</comment>
<dbReference type="CDD" id="cd19527">
    <property type="entry name" value="RecA-like_PEX6_r2"/>
    <property type="match status" value="1"/>
</dbReference>
<proteinExistence type="inferred from homology"/>
<evidence type="ECO:0000259" key="12">
    <source>
        <dbReference type="SMART" id="SM00382"/>
    </source>
</evidence>
<dbReference type="InterPro" id="IPR003593">
    <property type="entry name" value="AAA+_ATPase"/>
</dbReference>
<dbReference type="GO" id="GO:0016558">
    <property type="term" value="P:protein import into peroxisome matrix"/>
    <property type="evidence" value="ECO:0007669"/>
    <property type="project" value="TreeGrafter"/>
</dbReference>
<comment type="subcellular location">
    <subcellularLocation>
        <location evidence="1">Membrane</location>
    </subcellularLocation>
</comment>
<dbReference type="InterPro" id="IPR047533">
    <property type="entry name" value="RecA-like_PEX6_r2"/>
</dbReference>
<evidence type="ECO:0000256" key="3">
    <source>
        <dbReference type="ARBA" id="ARBA00022593"/>
    </source>
</evidence>